<dbReference type="Proteomes" id="UP000037146">
    <property type="component" value="Unassembled WGS sequence"/>
</dbReference>
<dbReference type="AlphaFoldDB" id="A0A0K9GQ09"/>
<dbReference type="PATRIC" id="fig|1679170.3.peg.709"/>
<evidence type="ECO:0000313" key="2">
    <source>
        <dbReference type="Proteomes" id="UP000037146"/>
    </source>
</evidence>
<sequence length="83" mass="9869">MLPMVPPIEQKSWHNKIEERSIKNIELFFDTSFKNRTRCFPLKIKRTIAKELVNEEYPAPGQKNATDKWHGSTVRLTSWKLLR</sequence>
<dbReference type="STRING" id="1679170.AC625_03400"/>
<gene>
    <name evidence="1" type="ORF">AC625_03400</name>
</gene>
<evidence type="ECO:0000313" key="1">
    <source>
        <dbReference type="EMBL" id="KMY48671.1"/>
    </source>
</evidence>
<organism evidence="1 2">
    <name type="scientific">Peribacillus loiseleuriae</name>
    <dbReference type="NCBI Taxonomy" id="1679170"/>
    <lineage>
        <taxon>Bacteria</taxon>
        <taxon>Bacillati</taxon>
        <taxon>Bacillota</taxon>
        <taxon>Bacilli</taxon>
        <taxon>Bacillales</taxon>
        <taxon>Bacillaceae</taxon>
        <taxon>Peribacillus</taxon>
    </lineage>
</organism>
<name>A0A0K9GQ09_9BACI</name>
<reference evidence="2" key="1">
    <citation type="submission" date="2015-07" db="EMBL/GenBank/DDBJ databases">
        <title>Genome sequencing project for genomic taxonomy and phylogenomics of Bacillus-like bacteria.</title>
        <authorList>
            <person name="Liu B."/>
            <person name="Wang J."/>
            <person name="Zhu Y."/>
            <person name="Liu G."/>
            <person name="Chen Q."/>
            <person name="Chen Z."/>
            <person name="Lan J."/>
            <person name="Che J."/>
            <person name="Ge C."/>
            <person name="Shi H."/>
            <person name="Pan Z."/>
            <person name="Liu X."/>
        </authorList>
    </citation>
    <scope>NUCLEOTIDE SEQUENCE [LARGE SCALE GENOMIC DNA]</scope>
    <source>
        <strain evidence="2">FJAT-27997</strain>
    </source>
</reference>
<protein>
    <submittedName>
        <fullName evidence="1">Uncharacterized protein</fullName>
    </submittedName>
</protein>
<proteinExistence type="predicted"/>
<keyword evidence="2" id="KW-1185">Reference proteome</keyword>
<dbReference type="EMBL" id="LFZW01000001">
    <property type="protein sequence ID" value="KMY48671.1"/>
    <property type="molecule type" value="Genomic_DNA"/>
</dbReference>
<accession>A0A0K9GQ09</accession>
<comment type="caution">
    <text evidence="1">The sequence shown here is derived from an EMBL/GenBank/DDBJ whole genome shotgun (WGS) entry which is preliminary data.</text>
</comment>